<dbReference type="SUPFAM" id="SSF54631">
    <property type="entry name" value="CBS-domain pair"/>
    <property type="match status" value="1"/>
</dbReference>
<feature type="domain" description="Cyclic nucleotide-binding" evidence="2">
    <location>
        <begin position="15"/>
        <end position="90"/>
    </location>
</feature>
<reference evidence="4" key="1">
    <citation type="submission" date="2019-11" db="EMBL/GenBank/DDBJ databases">
        <title>Isolation and characterization of two novel species in the genus Thiomicrorhabdus.</title>
        <authorList>
            <person name="Mochizuki J."/>
            <person name="Kojima H."/>
            <person name="Fukui M."/>
        </authorList>
    </citation>
    <scope>NUCLEOTIDE SEQUENCE [LARGE SCALE GENOMIC DNA]</scope>
    <source>
        <strain evidence="4">AkT22</strain>
    </source>
</reference>
<dbReference type="GO" id="GO:0008773">
    <property type="term" value="F:[protein-PII] uridylyltransferase activity"/>
    <property type="evidence" value="ECO:0007669"/>
    <property type="project" value="InterPro"/>
</dbReference>
<dbReference type="InterPro" id="IPR000644">
    <property type="entry name" value="CBS_dom"/>
</dbReference>
<dbReference type="PROSITE" id="PS50042">
    <property type="entry name" value="CNMP_BINDING_3"/>
    <property type="match status" value="1"/>
</dbReference>
<keyword evidence="1" id="KW-0677">Repeat</keyword>
<dbReference type="EMBL" id="AP021888">
    <property type="protein sequence ID" value="BBP43607.1"/>
    <property type="molecule type" value="Genomic_DNA"/>
</dbReference>
<dbReference type="InterPro" id="IPR018821">
    <property type="entry name" value="DUF294_put_nucleoTrafse_sb-bd"/>
</dbReference>
<sequence length="611" mass="68880">MSIQQQRQFIENIAPFNELSQLLLNDMAGAVDVVYFQMGASFEISLSENAFLFFVIKGRVAEFDSAKRHQATYGAHTFFGEAVLLKQEDRLFYEVTEEAILYRLPQDIFLACLTSESVKSFFVDDITTKLNKHHSQLQAESSSEMMMASVSQAPLKKLVILPQTTSIKACVMALNEANTDACIVEGDEGQQGIVTITDLLNALALKDAPLSSAIGSLANYPVVSVHQFDYLFNALLKMTQHHINRLAVRSDTGLIGFLHQKELMSMFANQSGLVTFSIQQADDLETLKTAMGQIDSLVASLFNRGVKTHYIAKLVNALHRKVIEKVVQICDKNNQFNQACFLVMGSEGRAEQVLRTDQDNALLLPDALEYSTAELQAYTDALTQALVTLGFPRCSGNIMVCNPLWSKKFTEFNTMIKDWLRSPNENTFMNLAIFVDAEPVCGDEQLLLDTKKMLLDWIAGHKQFLSHFAKPVLQFETPVSFFGSLVTENIKQESKIDLKKGGIFPIVHGVRCLAMERGITKNNTHWRIKALMDQKVLTEKFGLELGETLNYLNSLRLEAMLFQQQAGLEMDNFVRVDRLTQQQQGLLKESFLVVNRFKKLIEHHFKLHHVL</sequence>
<proteinExistence type="predicted"/>
<dbReference type="PANTHER" id="PTHR48108:SF26">
    <property type="entry name" value="CBS DOMAIN-CONTAINING PROTEIN DDB_G0289609"/>
    <property type="match status" value="1"/>
</dbReference>
<dbReference type="Gene3D" id="2.60.120.10">
    <property type="entry name" value="Jelly Rolls"/>
    <property type="match status" value="1"/>
</dbReference>
<dbReference type="InterPro" id="IPR051462">
    <property type="entry name" value="CBS_domain-containing"/>
</dbReference>
<dbReference type="SUPFAM" id="SSF51206">
    <property type="entry name" value="cAMP-binding domain-like"/>
    <property type="match status" value="1"/>
</dbReference>
<evidence type="ECO:0000313" key="4">
    <source>
        <dbReference type="Proteomes" id="UP000501466"/>
    </source>
</evidence>
<dbReference type="RefSeq" id="WP_173291393.1">
    <property type="nucleotide sequence ID" value="NZ_AP021888.1"/>
</dbReference>
<dbReference type="InterPro" id="IPR018490">
    <property type="entry name" value="cNMP-bd_dom_sf"/>
</dbReference>
<dbReference type="Proteomes" id="UP000501466">
    <property type="component" value="Chromosome"/>
</dbReference>
<dbReference type="InterPro" id="IPR005105">
    <property type="entry name" value="GlnD_Uridyltrans_N"/>
</dbReference>
<dbReference type="InterPro" id="IPR000595">
    <property type="entry name" value="cNMP-bd_dom"/>
</dbReference>
<protein>
    <submittedName>
        <fullName evidence="3">Cyclic nucleotide-binding protein</fullName>
    </submittedName>
</protein>
<gene>
    <name evidence="3" type="ORF">THMIRHAT_13530</name>
</gene>
<dbReference type="Gene3D" id="3.10.580.10">
    <property type="entry name" value="CBS-domain"/>
    <property type="match status" value="1"/>
</dbReference>
<organism evidence="3 4">
    <name type="scientific">Thiosulfativibrio zosterae</name>
    <dbReference type="NCBI Taxonomy" id="2675053"/>
    <lineage>
        <taxon>Bacteria</taxon>
        <taxon>Pseudomonadati</taxon>
        <taxon>Pseudomonadota</taxon>
        <taxon>Gammaproteobacteria</taxon>
        <taxon>Thiotrichales</taxon>
        <taxon>Piscirickettsiaceae</taxon>
        <taxon>Thiosulfativibrio</taxon>
    </lineage>
</organism>
<evidence type="ECO:0000259" key="2">
    <source>
        <dbReference type="PROSITE" id="PS50042"/>
    </source>
</evidence>
<evidence type="ECO:0000313" key="3">
    <source>
        <dbReference type="EMBL" id="BBP43607.1"/>
    </source>
</evidence>
<name>A0A6F8PNJ6_9GAMM</name>
<dbReference type="KEGG" id="tzo:THMIRHAT_13530"/>
<dbReference type="PANTHER" id="PTHR48108">
    <property type="entry name" value="CBS DOMAIN-CONTAINING PROTEIN CBSX2, CHLOROPLASTIC"/>
    <property type="match status" value="1"/>
</dbReference>
<dbReference type="InterPro" id="IPR046342">
    <property type="entry name" value="CBS_dom_sf"/>
</dbReference>
<keyword evidence="4" id="KW-1185">Reference proteome</keyword>
<dbReference type="CDD" id="cd05401">
    <property type="entry name" value="NT_GlnE_GlnD_like"/>
    <property type="match status" value="1"/>
</dbReference>
<dbReference type="InterPro" id="IPR014710">
    <property type="entry name" value="RmlC-like_jellyroll"/>
</dbReference>
<evidence type="ECO:0000256" key="1">
    <source>
        <dbReference type="ARBA" id="ARBA00022737"/>
    </source>
</evidence>
<dbReference type="CDD" id="cd00038">
    <property type="entry name" value="CAP_ED"/>
    <property type="match status" value="1"/>
</dbReference>
<dbReference type="Pfam" id="PF03445">
    <property type="entry name" value="DUF294"/>
    <property type="match status" value="1"/>
</dbReference>
<dbReference type="AlphaFoldDB" id="A0A6F8PNJ6"/>
<dbReference type="Pfam" id="PF00571">
    <property type="entry name" value="CBS"/>
    <property type="match status" value="2"/>
</dbReference>
<accession>A0A6F8PNJ6</accession>
<dbReference type="Pfam" id="PF10335">
    <property type="entry name" value="DUF294_C"/>
    <property type="match status" value="1"/>
</dbReference>